<evidence type="ECO:0000313" key="1">
    <source>
        <dbReference type="EMBL" id="GAA0557904.1"/>
    </source>
</evidence>
<sequence>MLRHPGRLGRRGAGFRAHQMVEFQGQIALVVLGIKLVQPLRADQTEHPVAEEFEPFVGVGAARAGVGKRPCQQFLVGKKVAKAFFQLSRPG</sequence>
<reference evidence="1 2" key="1">
    <citation type="journal article" date="2019" name="Int. J. Syst. Evol. Microbiol.">
        <title>The Global Catalogue of Microorganisms (GCM) 10K type strain sequencing project: providing services to taxonomists for standard genome sequencing and annotation.</title>
        <authorList>
            <consortium name="The Broad Institute Genomics Platform"/>
            <consortium name="The Broad Institute Genome Sequencing Center for Infectious Disease"/>
            <person name="Wu L."/>
            <person name="Ma J."/>
        </authorList>
    </citation>
    <scope>NUCLEOTIDE SEQUENCE [LARGE SCALE GENOMIC DNA]</scope>
    <source>
        <strain evidence="1 2">JCM 15089</strain>
    </source>
</reference>
<comment type="caution">
    <text evidence="1">The sequence shown here is derived from an EMBL/GenBank/DDBJ whole genome shotgun (WGS) entry which is preliminary data.</text>
</comment>
<proteinExistence type="predicted"/>
<name>A0ABN1E494_9PROT</name>
<gene>
    <name evidence="1" type="ORF">GCM10008942_02980</name>
</gene>
<organism evidence="1 2">
    <name type="scientific">Rhizomicrobium electricum</name>
    <dbReference type="NCBI Taxonomy" id="480070"/>
    <lineage>
        <taxon>Bacteria</taxon>
        <taxon>Pseudomonadati</taxon>
        <taxon>Pseudomonadota</taxon>
        <taxon>Alphaproteobacteria</taxon>
        <taxon>Micropepsales</taxon>
        <taxon>Micropepsaceae</taxon>
        <taxon>Rhizomicrobium</taxon>
    </lineage>
</organism>
<protein>
    <submittedName>
        <fullName evidence="1">Uncharacterized protein</fullName>
    </submittedName>
</protein>
<dbReference type="EMBL" id="BAAADD010000001">
    <property type="protein sequence ID" value="GAA0557904.1"/>
    <property type="molecule type" value="Genomic_DNA"/>
</dbReference>
<dbReference type="Proteomes" id="UP001499951">
    <property type="component" value="Unassembled WGS sequence"/>
</dbReference>
<evidence type="ECO:0000313" key="2">
    <source>
        <dbReference type="Proteomes" id="UP001499951"/>
    </source>
</evidence>
<keyword evidence="2" id="KW-1185">Reference proteome</keyword>
<accession>A0ABN1E494</accession>